<evidence type="ECO:0000313" key="10">
    <source>
        <dbReference type="EMBL" id="KAF9531176.1"/>
    </source>
</evidence>
<keyword evidence="3" id="KW-0337">GPI-anchor biosynthesis</keyword>
<dbReference type="Pfam" id="PF06699">
    <property type="entry name" value="PIG-F"/>
    <property type="match status" value="1"/>
</dbReference>
<dbReference type="OrthoDB" id="17366at2759"/>
<feature type="transmembrane region" description="Helical" evidence="9">
    <location>
        <begin position="35"/>
        <end position="56"/>
    </location>
</feature>
<comment type="pathway">
    <text evidence="2">Glycolipid biosynthesis; glycosylphosphatidylinositol-anchor biosynthesis.</text>
</comment>
<evidence type="ECO:0000256" key="8">
    <source>
        <dbReference type="SAM" id="MobiDB-lite"/>
    </source>
</evidence>
<feature type="compositionally biased region" description="Low complexity" evidence="8">
    <location>
        <begin position="11"/>
        <end position="26"/>
    </location>
</feature>
<feature type="transmembrane region" description="Helical" evidence="9">
    <location>
        <begin position="96"/>
        <end position="115"/>
    </location>
</feature>
<evidence type="ECO:0000256" key="7">
    <source>
        <dbReference type="ARBA" id="ARBA00023136"/>
    </source>
</evidence>
<name>A0A9P6EK12_9AGAR</name>
<feature type="transmembrane region" description="Helical" evidence="9">
    <location>
        <begin position="231"/>
        <end position="251"/>
    </location>
</feature>
<dbReference type="EMBL" id="MU157836">
    <property type="protein sequence ID" value="KAF9531176.1"/>
    <property type="molecule type" value="Genomic_DNA"/>
</dbReference>
<feature type="region of interest" description="Disordered" evidence="8">
    <location>
        <begin position="1"/>
        <end position="26"/>
    </location>
</feature>
<evidence type="ECO:0000256" key="9">
    <source>
        <dbReference type="SAM" id="Phobius"/>
    </source>
</evidence>
<feature type="transmembrane region" description="Helical" evidence="9">
    <location>
        <begin position="178"/>
        <end position="202"/>
    </location>
</feature>
<keyword evidence="7 9" id="KW-0472">Membrane</keyword>
<keyword evidence="11" id="KW-1185">Reference proteome</keyword>
<organism evidence="10 11">
    <name type="scientific">Crepidotus variabilis</name>
    <dbReference type="NCBI Taxonomy" id="179855"/>
    <lineage>
        <taxon>Eukaryota</taxon>
        <taxon>Fungi</taxon>
        <taxon>Dikarya</taxon>
        <taxon>Basidiomycota</taxon>
        <taxon>Agaricomycotina</taxon>
        <taxon>Agaricomycetes</taxon>
        <taxon>Agaricomycetidae</taxon>
        <taxon>Agaricales</taxon>
        <taxon>Agaricineae</taxon>
        <taxon>Crepidotaceae</taxon>
        <taxon>Crepidotus</taxon>
    </lineage>
</organism>
<dbReference type="Proteomes" id="UP000807306">
    <property type="component" value="Unassembled WGS sequence"/>
</dbReference>
<accession>A0A9P6EK12</accession>
<comment type="caution">
    <text evidence="10">The sequence shown here is derived from an EMBL/GenBank/DDBJ whole genome shotgun (WGS) entry which is preliminary data.</text>
</comment>
<keyword evidence="5" id="KW-0256">Endoplasmic reticulum</keyword>
<evidence type="ECO:0000313" key="11">
    <source>
        <dbReference type="Proteomes" id="UP000807306"/>
    </source>
</evidence>
<evidence type="ECO:0000256" key="5">
    <source>
        <dbReference type="ARBA" id="ARBA00022824"/>
    </source>
</evidence>
<sequence>MANKKKPMPTKAPNTTSGTSTTKAGTVGSKPSIPIASYISIAGVHSTLWAFAVLFLPRTSFLSPLTTPEWDPTQLTSRDKPQHPFLEPLTLNPTATLLWICFGAAVLQTWWASWLRKWWLDIGLRGSDAEKRVERQQYDGQIFAMFRDAWLATLATTLPIHFILVLFGASFVTHVTKTYLLALLLSIMVVYPPALVIGIPTLSNNSGAMFRRWTWVRLFAEFWPRNLVERALVYPATGAVLGTWVGAFPIALDWDRPWQAWPLTPTFGAVAGFILASIASVTVSSIHQVLQEHAESQGNAQAKID</sequence>
<evidence type="ECO:0000256" key="6">
    <source>
        <dbReference type="ARBA" id="ARBA00022989"/>
    </source>
</evidence>
<gene>
    <name evidence="10" type="ORF">CPB83DRAFT_849490</name>
</gene>
<dbReference type="GO" id="GO:0006506">
    <property type="term" value="P:GPI anchor biosynthetic process"/>
    <property type="evidence" value="ECO:0007669"/>
    <property type="project" value="UniProtKB-KW"/>
</dbReference>
<proteinExistence type="predicted"/>
<evidence type="ECO:0000256" key="4">
    <source>
        <dbReference type="ARBA" id="ARBA00022692"/>
    </source>
</evidence>
<dbReference type="AlphaFoldDB" id="A0A9P6EK12"/>
<dbReference type="GO" id="GO:0005789">
    <property type="term" value="C:endoplasmic reticulum membrane"/>
    <property type="evidence" value="ECO:0007669"/>
    <property type="project" value="UniProtKB-SubCell"/>
</dbReference>
<protein>
    <submittedName>
        <fullName evidence="10">GPI biosynthesis protein family Pig-F-domain-containing protein</fullName>
    </submittedName>
</protein>
<comment type="subcellular location">
    <subcellularLocation>
        <location evidence="1">Endoplasmic reticulum membrane</location>
        <topology evidence="1">Multi-pass membrane protein</topology>
    </subcellularLocation>
</comment>
<feature type="transmembrane region" description="Helical" evidence="9">
    <location>
        <begin position="149"/>
        <end position="172"/>
    </location>
</feature>
<evidence type="ECO:0000256" key="2">
    <source>
        <dbReference type="ARBA" id="ARBA00004687"/>
    </source>
</evidence>
<dbReference type="InterPro" id="IPR009580">
    <property type="entry name" value="GPI_biosynthesis_protein_Pig-F"/>
</dbReference>
<feature type="transmembrane region" description="Helical" evidence="9">
    <location>
        <begin position="263"/>
        <end position="283"/>
    </location>
</feature>
<evidence type="ECO:0000256" key="3">
    <source>
        <dbReference type="ARBA" id="ARBA00022502"/>
    </source>
</evidence>
<keyword evidence="6 9" id="KW-1133">Transmembrane helix</keyword>
<reference evidence="10" key="1">
    <citation type="submission" date="2020-11" db="EMBL/GenBank/DDBJ databases">
        <authorList>
            <consortium name="DOE Joint Genome Institute"/>
            <person name="Ahrendt S."/>
            <person name="Riley R."/>
            <person name="Andreopoulos W."/>
            <person name="Labutti K."/>
            <person name="Pangilinan J."/>
            <person name="Ruiz-Duenas F.J."/>
            <person name="Barrasa J.M."/>
            <person name="Sanchez-Garcia M."/>
            <person name="Camarero S."/>
            <person name="Miyauchi S."/>
            <person name="Serrano A."/>
            <person name="Linde D."/>
            <person name="Babiker R."/>
            <person name="Drula E."/>
            <person name="Ayuso-Fernandez I."/>
            <person name="Pacheco R."/>
            <person name="Padilla G."/>
            <person name="Ferreira P."/>
            <person name="Barriuso J."/>
            <person name="Kellner H."/>
            <person name="Castanera R."/>
            <person name="Alfaro M."/>
            <person name="Ramirez L."/>
            <person name="Pisabarro A.G."/>
            <person name="Kuo A."/>
            <person name="Tritt A."/>
            <person name="Lipzen A."/>
            <person name="He G."/>
            <person name="Yan M."/>
            <person name="Ng V."/>
            <person name="Cullen D."/>
            <person name="Martin F."/>
            <person name="Rosso M.-N."/>
            <person name="Henrissat B."/>
            <person name="Hibbett D."/>
            <person name="Martinez A.T."/>
            <person name="Grigoriev I.V."/>
        </authorList>
    </citation>
    <scope>NUCLEOTIDE SEQUENCE</scope>
    <source>
        <strain evidence="10">CBS 506.95</strain>
    </source>
</reference>
<evidence type="ECO:0000256" key="1">
    <source>
        <dbReference type="ARBA" id="ARBA00004477"/>
    </source>
</evidence>
<keyword evidence="4 9" id="KW-0812">Transmembrane</keyword>